<evidence type="ECO:0000256" key="1">
    <source>
        <dbReference type="SAM" id="MobiDB-lite"/>
    </source>
</evidence>
<dbReference type="Proteomes" id="UP000314294">
    <property type="component" value="Unassembled WGS sequence"/>
</dbReference>
<feature type="region of interest" description="Disordered" evidence="1">
    <location>
        <begin position="1"/>
        <end position="37"/>
    </location>
</feature>
<feature type="region of interest" description="Disordered" evidence="1">
    <location>
        <begin position="66"/>
        <end position="88"/>
    </location>
</feature>
<reference evidence="2 3" key="1">
    <citation type="submission" date="2019-03" db="EMBL/GenBank/DDBJ databases">
        <title>First draft genome of Liparis tanakae, snailfish: a comprehensive survey of snailfish specific genes.</title>
        <authorList>
            <person name="Kim W."/>
            <person name="Song I."/>
            <person name="Jeong J.-H."/>
            <person name="Kim D."/>
            <person name="Kim S."/>
            <person name="Ryu S."/>
            <person name="Song J.Y."/>
            <person name="Lee S.K."/>
        </authorList>
    </citation>
    <scope>NUCLEOTIDE SEQUENCE [LARGE SCALE GENOMIC DNA]</scope>
    <source>
        <tissue evidence="2">Muscle</tissue>
    </source>
</reference>
<protein>
    <submittedName>
        <fullName evidence="2">Uncharacterized protein</fullName>
    </submittedName>
</protein>
<evidence type="ECO:0000313" key="3">
    <source>
        <dbReference type="Proteomes" id="UP000314294"/>
    </source>
</evidence>
<organism evidence="2 3">
    <name type="scientific">Liparis tanakae</name>
    <name type="common">Tanaka's snailfish</name>
    <dbReference type="NCBI Taxonomy" id="230148"/>
    <lineage>
        <taxon>Eukaryota</taxon>
        <taxon>Metazoa</taxon>
        <taxon>Chordata</taxon>
        <taxon>Craniata</taxon>
        <taxon>Vertebrata</taxon>
        <taxon>Euteleostomi</taxon>
        <taxon>Actinopterygii</taxon>
        <taxon>Neopterygii</taxon>
        <taxon>Teleostei</taxon>
        <taxon>Neoteleostei</taxon>
        <taxon>Acanthomorphata</taxon>
        <taxon>Eupercaria</taxon>
        <taxon>Perciformes</taxon>
        <taxon>Cottioidei</taxon>
        <taxon>Cottales</taxon>
        <taxon>Liparidae</taxon>
        <taxon>Liparis</taxon>
    </lineage>
</organism>
<keyword evidence="3" id="KW-1185">Reference proteome</keyword>
<proteinExistence type="predicted"/>
<accession>A0A4Z2HPT6</accession>
<feature type="compositionally biased region" description="Acidic residues" evidence="1">
    <location>
        <begin position="71"/>
        <end position="88"/>
    </location>
</feature>
<evidence type="ECO:0000313" key="2">
    <source>
        <dbReference type="EMBL" id="TNN67591.1"/>
    </source>
</evidence>
<dbReference type="EMBL" id="SRLO01000201">
    <property type="protein sequence ID" value="TNN67591.1"/>
    <property type="molecule type" value="Genomic_DNA"/>
</dbReference>
<sequence>MSDIIPPQADETAVQREMQQSCISDHNTDSSKSHKFASFVKKTPRPYTNLLQPSRVYFLCELPVEQREGGKEEEEQNEEENEEEDEEK</sequence>
<name>A0A4Z2HPT6_9TELE</name>
<comment type="caution">
    <text evidence="2">The sequence shown here is derived from an EMBL/GenBank/DDBJ whole genome shotgun (WGS) entry which is preliminary data.</text>
</comment>
<dbReference type="AlphaFoldDB" id="A0A4Z2HPT6"/>
<gene>
    <name evidence="2" type="ORF">EYF80_022160</name>
</gene>